<keyword evidence="6" id="KW-1003">Cell membrane</keyword>
<reference evidence="11" key="1">
    <citation type="journal article" date="2019" name="PLoS Negl. Trop. Dis.">
        <title>Revisiting the worldwide diversity of Leptospira species in the environment.</title>
        <authorList>
            <person name="Vincent A.T."/>
            <person name="Schiettekatte O."/>
            <person name="Bourhy P."/>
            <person name="Veyrier F.J."/>
            <person name="Picardeau M."/>
        </authorList>
    </citation>
    <scope>NUCLEOTIDE SEQUENCE [LARGE SCALE GENOMIC DNA]</scope>
    <source>
        <strain evidence="11">201702455</strain>
    </source>
</reference>
<dbReference type="InterPro" id="IPR006419">
    <property type="entry name" value="NMN_transpt_PnuC"/>
</dbReference>
<comment type="similarity">
    <text evidence="3">Belongs to the nicotinamide ribonucleoside (NR) uptake permease (TC 4.B.1) family.</text>
</comment>
<evidence type="ECO:0000256" key="10">
    <source>
        <dbReference type="SAM" id="Phobius"/>
    </source>
</evidence>
<evidence type="ECO:0000256" key="7">
    <source>
        <dbReference type="ARBA" id="ARBA00022692"/>
    </source>
</evidence>
<evidence type="ECO:0000256" key="9">
    <source>
        <dbReference type="ARBA" id="ARBA00023136"/>
    </source>
</evidence>
<dbReference type="EMBL" id="RQGF01000012">
    <property type="protein sequence ID" value="TGL63209.1"/>
    <property type="molecule type" value="Genomic_DNA"/>
</dbReference>
<dbReference type="Pfam" id="PF04973">
    <property type="entry name" value="NMN_transporter"/>
    <property type="match status" value="1"/>
</dbReference>
<comment type="subcellular location">
    <subcellularLocation>
        <location evidence="2">Cell membrane</location>
        <topology evidence="2">Multi-pass membrane protein</topology>
    </subcellularLocation>
</comment>
<name>A0A4R9KBP9_9LEPT</name>
<feature type="transmembrane region" description="Helical" evidence="10">
    <location>
        <begin position="30"/>
        <end position="47"/>
    </location>
</feature>
<dbReference type="AlphaFoldDB" id="A0A4R9KBP9"/>
<evidence type="ECO:0000256" key="2">
    <source>
        <dbReference type="ARBA" id="ARBA00004651"/>
    </source>
</evidence>
<organism evidence="11 12">
    <name type="scientific">Leptospira sarikeiensis</name>
    <dbReference type="NCBI Taxonomy" id="2484943"/>
    <lineage>
        <taxon>Bacteria</taxon>
        <taxon>Pseudomonadati</taxon>
        <taxon>Spirochaetota</taxon>
        <taxon>Spirochaetia</taxon>
        <taxon>Leptospirales</taxon>
        <taxon>Leptospiraceae</taxon>
        <taxon>Leptospira</taxon>
    </lineage>
</organism>
<keyword evidence="12" id="KW-1185">Reference proteome</keyword>
<protein>
    <recommendedName>
        <fullName evidence="4">Nicotinamide riboside transporter PnuC</fullName>
    </recommendedName>
</protein>
<comment type="caution">
    <text evidence="11">The sequence shown here is derived from an EMBL/GenBank/DDBJ whole genome shotgun (WGS) entry which is preliminary data.</text>
</comment>
<feature type="transmembrane region" description="Helical" evidence="10">
    <location>
        <begin position="6"/>
        <end position="23"/>
    </location>
</feature>
<gene>
    <name evidence="11" type="ORF">EHQ64_04400</name>
</gene>
<dbReference type="Proteomes" id="UP000297762">
    <property type="component" value="Unassembled WGS sequence"/>
</dbReference>
<dbReference type="PANTHER" id="PTHR36122:SF2">
    <property type="entry name" value="NICOTINAMIDE RIBOSIDE TRANSPORTER PNUC"/>
    <property type="match status" value="1"/>
</dbReference>
<dbReference type="GO" id="GO:0005886">
    <property type="term" value="C:plasma membrane"/>
    <property type="evidence" value="ECO:0007669"/>
    <property type="project" value="UniProtKB-SubCell"/>
</dbReference>
<feature type="transmembrane region" description="Helical" evidence="10">
    <location>
        <begin position="53"/>
        <end position="73"/>
    </location>
</feature>
<feature type="transmembrane region" description="Helical" evidence="10">
    <location>
        <begin position="165"/>
        <end position="182"/>
    </location>
</feature>
<proteinExistence type="inferred from homology"/>
<feature type="transmembrane region" description="Helical" evidence="10">
    <location>
        <begin position="116"/>
        <end position="135"/>
    </location>
</feature>
<evidence type="ECO:0000256" key="5">
    <source>
        <dbReference type="ARBA" id="ARBA00022448"/>
    </source>
</evidence>
<feature type="transmembrane region" description="Helical" evidence="10">
    <location>
        <begin position="85"/>
        <end position="104"/>
    </location>
</feature>
<evidence type="ECO:0000313" key="11">
    <source>
        <dbReference type="EMBL" id="TGL63209.1"/>
    </source>
</evidence>
<evidence type="ECO:0000256" key="6">
    <source>
        <dbReference type="ARBA" id="ARBA00022475"/>
    </source>
</evidence>
<keyword evidence="9 10" id="KW-0472">Membrane</keyword>
<comment type="function">
    <text evidence="1">Required for nicotinamide riboside transport across the inner membrane.</text>
</comment>
<dbReference type="PANTHER" id="PTHR36122">
    <property type="entry name" value="NICOTINAMIDE RIBOSIDE TRANSPORTER PNUC"/>
    <property type="match status" value="1"/>
</dbReference>
<keyword evidence="7 10" id="KW-0812">Transmembrane</keyword>
<sequence length="194" mass="22665">MGFIGSLEMLGSIFGFICVALYTRRNLLSWPAGLIQVLIFVYVFYEVKLYSDMFLHIVFVFLQIYGWVNWANEKETKGDIQIRRLNYKIFFLTGIIGIVCTYLLGTGMQNWTDASFPYTDAGLAVFSLIAQWMIAKKILENWLYWIIIDICSIALYAFKELYFTCGLYFLFFILSIIGYYSWSLSINKKDQFLS</sequence>
<dbReference type="OrthoDB" id="9791248at2"/>
<evidence type="ECO:0000256" key="8">
    <source>
        <dbReference type="ARBA" id="ARBA00022989"/>
    </source>
</evidence>
<accession>A0A4R9KBP9</accession>
<evidence type="ECO:0000313" key="12">
    <source>
        <dbReference type="Proteomes" id="UP000297762"/>
    </source>
</evidence>
<evidence type="ECO:0000256" key="3">
    <source>
        <dbReference type="ARBA" id="ARBA00006669"/>
    </source>
</evidence>
<keyword evidence="5" id="KW-0813">Transport</keyword>
<feature type="transmembrane region" description="Helical" evidence="10">
    <location>
        <begin position="142"/>
        <end position="159"/>
    </location>
</feature>
<keyword evidence="8 10" id="KW-1133">Transmembrane helix</keyword>
<evidence type="ECO:0000256" key="4">
    <source>
        <dbReference type="ARBA" id="ARBA00017522"/>
    </source>
</evidence>
<dbReference type="GO" id="GO:0034257">
    <property type="term" value="F:nicotinamide riboside transmembrane transporter activity"/>
    <property type="evidence" value="ECO:0007669"/>
    <property type="project" value="InterPro"/>
</dbReference>
<evidence type="ECO:0000256" key="1">
    <source>
        <dbReference type="ARBA" id="ARBA00002672"/>
    </source>
</evidence>
<dbReference type="NCBIfam" id="TIGR01528">
    <property type="entry name" value="NMN_trans_PnuC"/>
    <property type="match status" value="1"/>
</dbReference>